<dbReference type="Proteomes" id="UP001558713">
    <property type="component" value="Unassembled WGS sequence"/>
</dbReference>
<evidence type="ECO:0000313" key="1">
    <source>
        <dbReference type="EMBL" id="KAL1214867.1"/>
    </source>
</evidence>
<keyword evidence="2" id="KW-1185">Reference proteome</keyword>
<name>A0ABD1B8H7_CARAN</name>
<comment type="caution">
    <text evidence="1">The sequence shown here is derived from an EMBL/GenBank/DDBJ whole genome shotgun (WGS) entry which is preliminary data.</text>
</comment>
<organism evidence="1 2">
    <name type="scientific">Cardamine amara subsp. amara</name>
    <dbReference type="NCBI Taxonomy" id="228776"/>
    <lineage>
        <taxon>Eukaryota</taxon>
        <taxon>Viridiplantae</taxon>
        <taxon>Streptophyta</taxon>
        <taxon>Embryophyta</taxon>
        <taxon>Tracheophyta</taxon>
        <taxon>Spermatophyta</taxon>
        <taxon>Magnoliopsida</taxon>
        <taxon>eudicotyledons</taxon>
        <taxon>Gunneridae</taxon>
        <taxon>Pentapetalae</taxon>
        <taxon>rosids</taxon>
        <taxon>malvids</taxon>
        <taxon>Brassicales</taxon>
        <taxon>Brassicaceae</taxon>
        <taxon>Cardamineae</taxon>
        <taxon>Cardamine</taxon>
    </lineage>
</organism>
<accession>A0ABD1B8H7</accession>
<sequence>MADIGEKSQPPGDPPDERMSWAQRVTGLSAGGRMVPESVLNDEFVAERVHLEFPNGEDGEPVITIGTKVLDAMNGLWNSV</sequence>
<dbReference type="AlphaFoldDB" id="A0ABD1B8H7"/>
<gene>
    <name evidence="1" type="ORF">V5N11_022311</name>
</gene>
<evidence type="ECO:0000313" key="2">
    <source>
        <dbReference type="Proteomes" id="UP001558713"/>
    </source>
</evidence>
<dbReference type="EMBL" id="JBANAX010000297">
    <property type="protein sequence ID" value="KAL1214867.1"/>
    <property type="molecule type" value="Genomic_DNA"/>
</dbReference>
<proteinExistence type="predicted"/>
<protein>
    <submittedName>
        <fullName evidence="1">Uncharacterized protein</fullName>
    </submittedName>
</protein>
<reference evidence="1 2" key="1">
    <citation type="submission" date="2024-04" db="EMBL/GenBank/DDBJ databases">
        <title>Genome assembly C_amara_ONT_v2.</title>
        <authorList>
            <person name="Yant L."/>
            <person name="Moore C."/>
            <person name="Slenker M."/>
        </authorList>
    </citation>
    <scope>NUCLEOTIDE SEQUENCE [LARGE SCALE GENOMIC DNA]</scope>
    <source>
        <tissue evidence="1">Leaf</tissue>
    </source>
</reference>